<dbReference type="RefSeq" id="WP_170087719.1">
    <property type="nucleotide sequence ID" value="NZ_JABAFG010000013.1"/>
</dbReference>
<keyword evidence="6 7" id="KW-0472">Membrane</keyword>
<comment type="caution">
    <text evidence="9">The sequence shown here is derived from an EMBL/GenBank/DDBJ whole genome shotgun (WGS) entry which is preliminary data.</text>
</comment>
<dbReference type="EMBL" id="JABAFG010000013">
    <property type="protein sequence ID" value="NME28690.1"/>
    <property type="molecule type" value="Genomic_DNA"/>
</dbReference>
<dbReference type="AlphaFoldDB" id="A0A848BU10"/>
<dbReference type="PANTHER" id="PTHR42920">
    <property type="entry name" value="OS03G0707200 PROTEIN-RELATED"/>
    <property type="match status" value="1"/>
</dbReference>
<feature type="transmembrane region" description="Helical" evidence="7">
    <location>
        <begin position="181"/>
        <end position="201"/>
    </location>
</feature>
<dbReference type="GO" id="GO:0005886">
    <property type="term" value="C:plasma membrane"/>
    <property type="evidence" value="ECO:0007669"/>
    <property type="project" value="UniProtKB-SubCell"/>
</dbReference>
<feature type="transmembrane region" description="Helical" evidence="7">
    <location>
        <begin position="276"/>
        <end position="293"/>
    </location>
</feature>
<feature type="transmembrane region" description="Helical" evidence="7">
    <location>
        <begin position="36"/>
        <end position="54"/>
    </location>
</feature>
<dbReference type="InterPro" id="IPR000620">
    <property type="entry name" value="EamA_dom"/>
</dbReference>
<evidence type="ECO:0000256" key="6">
    <source>
        <dbReference type="ARBA" id="ARBA00023136"/>
    </source>
</evidence>
<dbReference type="PANTHER" id="PTHR42920:SF5">
    <property type="entry name" value="EAMA DOMAIN-CONTAINING PROTEIN"/>
    <property type="match status" value="1"/>
</dbReference>
<organism evidence="9 10">
    <name type="scientific">Megasphaera hexanoica</name>
    <dbReference type="NCBI Taxonomy" id="1675036"/>
    <lineage>
        <taxon>Bacteria</taxon>
        <taxon>Bacillati</taxon>
        <taxon>Bacillota</taxon>
        <taxon>Negativicutes</taxon>
        <taxon>Veillonellales</taxon>
        <taxon>Veillonellaceae</taxon>
        <taxon>Megasphaera</taxon>
    </lineage>
</organism>
<evidence type="ECO:0000259" key="8">
    <source>
        <dbReference type="Pfam" id="PF00892"/>
    </source>
</evidence>
<feature type="transmembrane region" description="Helical" evidence="7">
    <location>
        <begin position="66"/>
        <end position="85"/>
    </location>
</feature>
<proteinExistence type="inferred from homology"/>
<dbReference type="Pfam" id="PF00892">
    <property type="entry name" value="EamA"/>
    <property type="match status" value="2"/>
</dbReference>
<evidence type="ECO:0000256" key="2">
    <source>
        <dbReference type="ARBA" id="ARBA00007362"/>
    </source>
</evidence>
<feature type="transmembrane region" description="Helical" evidence="7">
    <location>
        <begin position="97"/>
        <end position="117"/>
    </location>
</feature>
<name>A0A848BU10_9FIRM</name>
<dbReference type="InterPro" id="IPR051258">
    <property type="entry name" value="Diverse_Substrate_Transporter"/>
</dbReference>
<keyword evidence="5 7" id="KW-1133">Transmembrane helix</keyword>
<sequence length="300" mass="32709">MIKDRFFLLTATFFWGCAFVAQRVSTDTIGAFAFNGIRFWVGALSIVPVVWWISRKQAPDFDTPPSYLSLPAACAILGFVLYAGASLQQIGMFYTTAGKAGFITALYIVVVPILGLFLRNPLRLSHIAGCLTALAGLYLLAFHSDGQPLNIGDVLELVGVLFWALHILIVDRFVRYYRGVYLALGQFIFCGIYNFLSMPLAGETLTLAAVAASAIPILYCGIFSSGVGYTLQIVGQEHVPPTEASLLLSCEMIFSALAGFFILGESMTLRELSGCILMSIGIFAAQIPSRILFNPDRKEQ</sequence>
<dbReference type="InterPro" id="IPR037185">
    <property type="entry name" value="EmrE-like"/>
</dbReference>
<feature type="domain" description="EamA" evidence="8">
    <location>
        <begin position="151"/>
        <end position="283"/>
    </location>
</feature>
<evidence type="ECO:0000313" key="10">
    <source>
        <dbReference type="Proteomes" id="UP000591071"/>
    </source>
</evidence>
<feature type="transmembrane region" description="Helical" evidence="7">
    <location>
        <begin position="154"/>
        <end position="174"/>
    </location>
</feature>
<dbReference type="SUPFAM" id="SSF103481">
    <property type="entry name" value="Multidrug resistance efflux transporter EmrE"/>
    <property type="match status" value="2"/>
</dbReference>
<comment type="subcellular location">
    <subcellularLocation>
        <location evidence="1">Cell membrane</location>
        <topology evidence="1">Multi-pass membrane protein</topology>
    </subcellularLocation>
</comment>
<keyword evidence="3" id="KW-1003">Cell membrane</keyword>
<keyword evidence="4 7" id="KW-0812">Transmembrane</keyword>
<reference evidence="9 10" key="1">
    <citation type="submission" date="2020-04" db="EMBL/GenBank/DDBJ databases">
        <authorList>
            <person name="Hitch T.C.A."/>
            <person name="Wylensek D."/>
            <person name="Clavel T."/>
        </authorList>
    </citation>
    <scope>NUCLEOTIDE SEQUENCE [LARGE SCALE GENOMIC DNA]</scope>
    <source>
        <strain evidence="9 10">Oil-RF-744-FAT-WT-6-1</strain>
    </source>
</reference>
<comment type="similarity">
    <text evidence="2">Belongs to the EamA transporter family.</text>
</comment>
<feature type="transmembrane region" description="Helical" evidence="7">
    <location>
        <begin position="246"/>
        <end position="264"/>
    </location>
</feature>
<gene>
    <name evidence="9" type="ORF">HF872_08660</name>
</gene>
<feature type="transmembrane region" description="Helical" evidence="7">
    <location>
        <begin position="207"/>
        <end position="234"/>
    </location>
</feature>
<accession>A0A848BU10</accession>
<evidence type="ECO:0000313" key="9">
    <source>
        <dbReference type="EMBL" id="NME28690.1"/>
    </source>
</evidence>
<dbReference type="Proteomes" id="UP000591071">
    <property type="component" value="Unassembled WGS sequence"/>
</dbReference>
<evidence type="ECO:0000256" key="4">
    <source>
        <dbReference type="ARBA" id="ARBA00022692"/>
    </source>
</evidence>
<feature type="transmembrane region" description="Helical" evidence="7">
    <location>
        <begin position="124"/>
        <end position="142"/>
    </location>
</feature>
<evidence type="ECO:0000256" key="7">
    <source>
        <dbReference type="SAM" id="Phobius"/>
    </source>
</evidence>
<evidence type="ECO:0000256" key="1">
    <source>
        <dbReference type="ARBA" id="ARBA00004651"/>
    </source>
</evidence>
<protein>
    <submittedName>
        <fullName evidence="9">DMT family transporter</fullName>
    </submittedName>
</protein>
<feature type="domain" description="EamA" evidence="8">
    <location>
        <begin position="6"/>
        <end position="141"/>
    </location>
</feature>
<evidence type="ECO:0000256" key="3">
    <source>
        <dbReference type="ARBA" id="ARBA00022475"/>
    </source>
</evidence>
<evidence type="ECO:0000256" key="5">
    <source>
        <dbReference type="ARBA" id="ARBA00022989"/>
    </source>
</evidence>